<dbReference type="InterPro" id="IPR009030">
    <property type="entry name" value="Growth_fac_rcpt_cys_sf"/>
</dbReference>
<comment type="caution">
    <text evidence="2">The sequence shown here is derived from an EMBL/GenBank/DDBJ whole genome shotgun (WGS) entry which is preliminary data.</text>
</comment>
<protein>
    <submittedName>
        <fullName evidence="2">Uncharacterized protein</fullName>
    </submittedName>
</protein>
<reference evidence="2 3" key="1">
    <citation type="submission" date="2016-04" db="EMBL/GenBank/DDBJ databases">
        <title>The genome of Intoshia linei affirms orthonectids as highly simplified spiralians.</title>
        <authorList>
            <person name="Mikhailov K.V."/>
            <person name="Slusarev G.S."/>
            <person name="Nikitin M.A."/>
            <person name="Logacheva M.D."/>
            <person name="Penin A."/>
            <person name="Aleoshin V."/>
            <person name="Panchin Y.V."/>
        </authorList>
    </citation>
    <scope>NUCLEOTIDE SEQUENCE [LARGE SCALE GENOMIC DNA]</scope>
    <source>
        <strain evidence="2">Intl2013</strain>
        <tissue evidence="2">Whole animal</tissue>
    </source>
</reference>
<gene>
    <name evidence="2" type="ORF">A3Q56_06528</name>
</gene>
<feature type="region of interest" description="Disordered" evidence="1">
    <location>
        <begin position="374"/>
        <end position="393"/>
    </location>
</feature>
<dbReference type="SUPFAM" id="SSF57184">
    <property type="entry name" value="Growth factor receptor domain"/>
    <property type="match status" value="1"/>
</dbReference>
<sequence length="393" mass="44648">IEMTNSFNRIKLENEMSEDDDTENIQNNIDKDNTIESNDKIPKTLSGRILKKIDNFDRKIIISIEHIEKKFGLMKNSTKYDNISLESFNESEIELNDNINSDVQFRDKKRSKIKDISKKIVKKTKLLVNNNSNNFKRIYSLISHKISNPIWDSNSALDSDNCFDEPSKLTTQYHIFDSQEYIALLIRCEGVCDSGKNRDCINGECICKAGYQATSEEEEKGDFACELCSVTCEIAKKLVCERNNKCDCMDGHFKDKDGVCQTCPAQCDDCDNGTECTKCYYGYRVTTDKTCEACSDEHCVMCKDRKDICSKCLKITDTAVTTTCKATPTCTDRSTNTCIGSCTWKNETSTCVDTTSAAFQNMSIIDEEDNIFDSNSEDESDYKYFSDHLSESD</sequence>
<keyword evidence="3" id="KW-1185">Reference proteome</keyword>
<name>A0A177AW50_9BILA</name>
<dbReference type="OrthoDB" id="6130531at2759"/>
<evidence type="ECO:0000313" key="2">
    <source>
        <dbReference type="EMBL" id="OAF65742.1"/>
    </source>
</evidence>
<dbReference type="Proteomes" id="UP000078046">
    <property type="component" value="Unassembled WGS sequence"/>
</dbReference>
<dbReference type="AlphaFoldDB" id="A0A177AW50"/>
<evidence type="ECO:0000313" key="3">
    <source>
        <dbReference type="Proteomes" id="UP000078046"/>
    </source>
</evidence>
<feature type="compositionally biased region" description="Basic and acidic residues" evidence="1">
    <location>
        <begin position="381"/>
        <end position="393"/>
    </location>
</feature>
<dbReference type="EMBL" id="LWCA01001165">
    <property type="protein sequence ID" value="OAF65742.1"/>
    <property type="molecule type" value="Genomic_DNA"/>
</dbReference>
<accession>A0A177AW50</accession>
<evidence type="ECO:0000256" key="1">
    <source>
        <dbReference type="SAM" id="MobiDB-lite"/>
    </source>
</evidence>
<feature type="non-terminal residue" evidence="2">
    <location>
        <position position="1"/>
    </location>
</feature>
<organism evidence="2 3">
    <name type="scientific">Intoshia linei</name>
    <dbReference type="NCBI Taxonomy" id="1819745"/>
    <lineage>
        <taxon>Eukaryota</taxon>
        <taxon>Metazoa</taxon>
        <taxon>Spiralia</taxon>
        <taxon>Lophotrochozoa</taxon>
        <taxon>Mesozoa</taxon>
        <taxon>Orthonectida</taxon>
        <taxon>Rhopaluridae</taxon>
        <taxon>Intoshia</taxon>
    </lineage>
</organism>
<proteinExistence type="predicted"/>